<dbReference type="GO" id="GO:0004818">
    <property type="term" value="F:glutamate-tRNA ligase activity"/>
    <property type="evidence" value="ECO:0007669"/>
    <property type="project" value="TreeGrafter"/>
</dbReference>
<evidence type="ECO:0000256" key="7">
    <source>
        <dbReference type="HAMAP-Rule" id="MF_01428"/>
    </source>
</evidence>
<keyword evidence="5 7" id="KW-0067">ATP-binding</keyword>
<evidence type="ECO:0000313" key="10">
    <source>
        <dbReference type="EMBL" id="CAA9325195.1"/>
    </source>
</evidence>
<keyword evidence="8" id="KW-0648">Protein biosynthesis</keyword>
<evidence type="ECO:0000256" key="5">
    <source>
        <dbReference type="ARBA" id="ARBA00022840"/>
    </source>
</evidence>
<dbReference type="NCBIfam" id="TIGR03838">
    <property type="entry name" value="queuosine_YadB"/>
    <property type="match status" value="1"/>
</dbReference>
<dbReference type="InterPro" id="IPR049940">
    <property type="entry name" value="GluQ/Sye"/>
</dbReference>
<evidence type="ECO:0000256" key="8">
    <source>
        <dbReference type="RuleBase" id="RU363037"/>
    </source>
</evidence>
<organism evidence="10">
    <name type="scientific">uncultured Lysobacter sp</name>
    <dbReference type="NCBI Taxonomy" id="271060"/>
    <lineage>
        <taxon>Bacteria</taxon>
        <taxon>Pseudomonadati</taxon>
        <taxon>Pseudomonadota</taxon>
        <taxon>Gammaproteobacteria</taxon>
        <taxon>Lysobacterales</taxon>
        <taxon>Lysobacteraceae</taxon>
        <taxon>Lysobacter</taxon>
        <taxon>environmental samples</taxon>
    </lineage>
</organism>
<evidence type="ECO:0000256" key="2">
    <source>
        <dbReference type="ARBA" id="ARBA00022723"/>
    </source>
</evidence>
<dbReference type="Gene3D" id="3.40.50.620">
    <property type="entry name" value="HUPs"/>
    <property type="match status" value="1"/>
</dbReference>
<feature type="binding site" evidence="7">
    <location>
        <begin position="24"/>
        <end position="28"/>
    </location>
    <ligand>
        <name>L-glutamate</name>
        <dbReference type="ChEBI" id="CHEBI:29985"/>
    </ligand>
</feature>
<dbReference type="InterPro" id="IPR014729">
    <property type="entry name" value="Rossmann-like_a/b/a_fold"/>
</dbReference>
<dbReference type="AlphaFoldDB" id="A0A6J4L9Z5"/>
<keyword evidence="1 7" id="KW-0436">Ligase</keyword>
<keyword evidence="3 7" id="KW-0547">Nucleotide-binding</keyword>
<evidence type="ECO:0000256" key="4">
    <source>
        <dbReference type="ARBA" id="ARBA00022833"/>
    </source>
</evidence>
<evidence type="ECO:0000259" key="9">
    <source>
        <dbReference type="Pfam" id="PF00749"/>
    </source>
</evidence>
<evidence type="ECO:0000256" key="1">
    <source>
        <dbReference type="ARBA" id="ARBA00022598"/>
    </source>
</evidence>
<dbReference type="EC" id="6.1.1.-" evidence="7"/>
<comment type="function">
    <text evidence="7">Catalyzes the tRNA-independent activation of glutamate in presence of ATP and the subsequent transfer of glutamate onto a tRNA(Asp). Glutamate is transferred on the 2-amino-5-(4,5-dihydroxy-2-cyclopenten-1-yl) moiety of the queuosine in the wobble position of the QUC anticodon.</text>
</comment>
<feature type="domain" description="Glutamyl/glutaminyl-tRNA synthetase class Ib catalytic" evidence="9">
    <location>
        <begin position="22"/>
        <end position="252"/>
    </location>
</feature>
<feature type="binding site" evidence="7">
    <location>
        <position position="60"/>
    </location>
    <ligand>
        <name>L-glutamate</name>
        <dbReference type="ChEBI" id="CHEBI:29985"/>
    </ligand>
</feature>
<name>A0A6J4L9Z5_9GAMM</name>
<sequence length="314" mass="33992">MTEPVSASAIDSADVVQAPGYRGRFAPSPTGHLHAGSLVAALGSWLMARAAGGEWWVRIEDLDPPREVPGAARHQLATLTSFGLVPDGPIVFQSERHGLYRRALERLLDEGKAFHCHCSRAELAQCGGVHRRCIARARRRDPSVRLRVGDDAVVAFTDALQGEQIQNVSTAVGDFVLRRADGYWAYQLAVVVDDADQGITHVVRGCDLIDSTARQILLQRALGVATPAYAHLPLVTDHAGRKLSKSEGDGAVDANNPCAALARAWRMLQQDQQAPFAARSPAEWLQAAQRCFDVSRLTNVRKTAPPIATNSSRS</sequence>
<dbReference type="GO" id="GO:0008270">
    <property type="term" value="F:zinc ion binding"/>
    <property type="evidence" value="ECO:0007669"/>
    <property type="project" value="InterPro"/>
</dbReference>
<dbReference type="EMBL" id="CADCUA010000362">
    <property type="protein sequence ID" value="CAA9325195.1"/>
    <property type="molecule type" value="Genomic_DNA"/>
</dbReference>
<keyword evidence="4" id="KW-0862">Zinc</keyword>
<feature type="short sequence motif" description="'HIGH' region" evidence="7">
    <location>
        <begin position="27"/>
        <end position="37"/>
    </location>
</feature>
<dbReference type="PANTHER" id="PTHR43311:SF1">
    <property type="entry name" value="GLUTAMYL-Q TRNA(ASP) SYNTHETASE"/>
    <property type="match status" value="1"/>
</dbReference>
<feature type="binding site" evidence="7">
    <location>
        <position position="186"/>
    </location>
    <ligand>
        <name>L-glutamate</name>
        <dbReference type="ChEBI" id="CHEBI:29985"/>
    </ligand>
</feature>
<accession>A0A6J4L9Z5</accession>
<keyword evidence="6 7" id="KW-0030">Aminoacyl-tRNA synthetase</keyword>
<dbReference type="InterPro" id="IPR020058">
    <property type="entry name" value="Glu/Gln-tRNA-synth_Ib_cat-dom"/>
</dbReference>
<dbReference type="NCBIfam" id="NF004314">
    <property type="entry name" value="PRK05710.1-3"/>
    <property type="match status" value="1"/>
</dbReference>
<comment type="similarity">
    <text evidence="7">Belongs to the class-I aminoacyl-tRNA synthetase family. GluQ subfamily.</text>
</comment>
<dbReference type="InterPro" id="IPR022380">
    <property type="entry name" value="Glu-Q_tRNA(Asp)_Synthase"/>
</dbReference>
<dbReference type="HAMAP" id="MF_01428">
    <property type="entry name" value="Glu_Q_tRNA_synth"/>
    <property type="match status" value="1"/>
</dbReference>
<evidence type="ECO:0000256" key="3">
    <source>
        <dbReference type="ARBA" id="ARBA00022741"/>
    </source>
</evidence>
<dbReference type="InterPro" id="IPR000924">
    <property type="entry name" value="Glu/Gln-tRNA-synth"/>
</dbReference>
<comment type="caution">
    <text evidence="7">Lacks conserved residue(s) required for the propagation of feature annotation.</text>
</comment>
<reference evidence="10" key="1">
    <citation type="submission" date="2020-02" db="EMBL/GenBank/DDBJ databases">
        <authorList>
            <person name="Meier V. D."/>
        </authorList>
    </citation>
    <scope>NUCLEOTIDE SEQUENCE</scope>
    <source>
        <strain evidence="10">AVDCRST_MAG71</strain>
    </source>
</reference>
<dbReference type="Pfam" id="PF00749">
    <property type="entry name" value="tRNA-synt_1c"/>
    <property type="match status" value="1"/>
</dbReference>
<dbReference type="PANTHER" id="PTHR43311">
    <property type="entry name" value="GLUTAMATE--TRNA LIGASE"/>
    <property type="match status" value="1"/>
</dbReference>
<feature type="binding site" evidence="7">
    <location>
        <position position="245"/>
    </location>
    <ligand>
        <name>ATP</name>
        <dbReference type="ChEBI" id="CHEBI:30616"/>
    </ligand>
</feature>
<dbReference type="GO" id="GO:0006424">
    <property type="term" value="P:glutamyl-tRNA aminoacylation"/>
    <property type="evidence" value="ECO:0007669"/>
    <property type="project" value="InterPro"/>
</dbReference>
<gene>
    <name evidence="7" type="primary">gluQ</name>
    <name evidence="10" type="ORF">AVDCRST_MAG71-1546</name>
</gene>
<feature type="short sequence motif" description="'KMSKS' region" evidence="7">
    <location>
        <begin position="242"/>
        <end position="246"/>
    </location>
</feature>
<protein>
    <recommendedName>
        <fullName evidence="7">Glutamyl-Q tRNA(Asp) synthetase</fullName>
        <shortName evidence="7">Glu-Q-RSs</shortName>
        <ecNumber evidence="7">6.1.1.-</ecNumber>
    </recommendedName>
</protein>
<dbReference type="GO" id="GO:0005524">
    <property type="term" value="F:ATP binding"/>
    <property type="evidence" value="ECO:0007669"/>
    <property type="project" value="UniProtKB-KW"/>
</dbReference>
<dbReference type="SUPFAM" id="SSF52374">
    <property type="entry name" value="Nucleotidylyl transferase"/>
    <property type="match status" value="1"/>
</dbReference>
<evidence type="ECO:0000256" key="6">
    <source>
        <dbReference type="ARBA" id="ARBA00023146"/>
    </source>
</evidence>
<keyword evidence="2" id="KW-0479">Metal-binding</keyword>
<feature type="binding site" evidence="7">
    <location>
        <position position="204"/>
    </location>
    <ligand>
        <name>L-glutamate</name>
        <dbReference type="ChEBI" id="CHEBI:29985"/>
    </ligand>
</feature>
<dbReference type="GO" id="GO:0005829">
    <property type="term" value="C:cytosol"/>
    <property type="evidence" value="ECO:0007669"/>
    <property type="project" value="TreeGrafter"/>
</dbReference>
<proteinExistence type="inferred from homology"/>
<dbReference type="GO" id="GO:0006400">
    <property type="term" value="P:tRNA modification"/>
    <property type="evidence" value="ECO:0007669"/>
    <property type="project" value="InterPro"/>
</dbReference>
<dbReference type="PRINTS" id="PR00987">
    <property type="entry name" value="TRNASYNTHGLU"/>
</dbReference>